<dbReference type="EMBL" id="CP139487">
    <property type="protein sequence ID" value="WPU66852.1"/>
    <property type="molecule type" value="Genomic_DNA"/>
</dbReference>
<feature type="domain" description="PLD phosphodiesterase" evidence="1">
    <location>
        <begin position="396"/>
        <end position="423"/>
    </location>
</feature>
<reference evidence="2 3" key="1">
    <citation type="submission" date="2023-11" db="EMBL/GenBank/DDBJ databases">
        <title>Peredibacter starrii A3.12.</title>
        <authorList>
            <person name="Mitchell R.J."/>
        </authorList>
    </citation>
    <scope>NUCLEOTIDE SEQUENCE [LARGE SCALE GENOMIC DNA]</scope>
    <source>
        <strain evidence="2 3">A3.12</strain>
    </source>
</reference>
<dbReference type="AlphaFoldDB" id="A0AAX4HUM9"/>
<proteinExistence type="predicted"/>
<dbReference type="Pfam" id="PF13091">
    <property type="entry name" value="PLDc_2"/>
    <property type="match status" value="2"/>
</dbReference>
<dbReference type="PANTHER" id="PTHR21248">
    <property type="entry name" value="CARDIOLIPIN SYNTHASE"/>
    <property type="match status" value="1"/>
</dbReference>
<dbReference type="InterPro" id="IPR001736">
    <property type="entry name" value="PLipase_D/transphosphatidylase"/>
</dbReference>
<dbReference type="Proteomes" id="UP001324634">
    <property type="component" value="Chromosome"/>
</dbReference>
<evidence type="ECO:0000313" key="3">
    <source>
        <dbReference type="Proteomes" id="UP001324634"/>
    </source>
</evidence>
<dbReference type="GO" id="GO:0032049">
    <property type="term" value="P:cardiolipin biosynthetic process"/>
    <property type="evidence" value="ECO:0007669"/>
    <property type="project" value="UniProtKB-ARBA"/>
</dbReference>
<gene>
    <name evidence="2" type="ORF">SOO65_08830</name>
</gene>
<evidence type="ECO:0000259" key="1">
    <source>
        <dbReference type="PROSITE" id="PS50035"/>
    </source>
</evidence>
<dbReference type="CDD" id="cd09111">
    <property type="entry name" value="PLDc_ymdC_like_1"/>
    <property type="match status" value="1"/>
</dbReference>
<sequence>MRTLTLLLLFISCCARLPEPSKKELTYSFDSSPKTKIYQSIHKELVAHPELNGFYPLGDGEDALAARLAAVLEAERTLDLQYYIWHDDETGRALLKQILTAADRGVRVRLLLDDLNEGKHDKGLLILDSHPFIEVRLANPFAHRKARVMEAFRFSQVNRRMHNKVFIADNQIGIFGGRNIGDEYFGASDDMNFGDFDLWSIGPLVKELSEEFDTYWNSDVAFPVAQLSQEKITKEDMEKFHEKSILDQKKVKTDKYAERVLSHHLIEKFLDKDFKLYWGKARAFYDSPEKLNPDEKTKLLADDLRTNLNAANKELILISPYFVPGKKGMKTFKELRRKEVDTWVLTNSLASNDVTTVFSGYRKYRRPLIKKGVHLYELMPRSNRQEKDKSSIGSSATSGLHGKLIVFDQKKVVVGSMNLDPRSKNLNTEMGIVVDSPEMARDISQKVKTIVKEDAYRVILKGDDLRWEALKDDKKIKYDKEPETTWWKRFKANLSAIFVPEKLL</sequence>
<dbReference type="InterPro" id="IPR025202">
    <property type="entry name" value="PLD-like_dom"/>
</dbReference>
<accession>A0AAX4HUM9</accession>
<name>A0AAX4HUM9_9BACT</name>
<feature type="domain" description="PLD phosphodiesterase" evidence="1">
    <location>
        <begin position="157"/>
        <end position="184"/>
    </location>
</feature>
<dbReference type="RefSeq" id="WP_321399469.1">
    <property type="nucleotide sequence ID" value="NZ_CP139487.1"/>
</dbReference>
<dbReference type="PROSITE" id="PS50035">
    <property type="entry name" value="PLD"/>
    <property type="match status" value="2"/>
</dbReference>
<dbReference type="SUPFAM" id="SSF56024">
    <property type="entry name" value="Phospholipase D/nuclease"/>
    <property type="match status" value="2"/>
</dbReference>
<dbReference type="KEGG" id="psti:SOO65_08830"/>
<evidence type="ECO:0000313" key="2">
    <source>
        <dbReference type="EMBL" id="WPU66852.1"/>
    </source>
</evidence>
<organism evidence="2 3">
    <name type="scientific">Peredibacter starrii</name>
    <dbReference type="NCBI Taxonomy" id="28202"/>
    <lineage>
        <taxon>Bacteria</taxon>
        <taxon>Pseudomonadati</taxon>
        <taxon>Bdellovibrionota</taxon>
        <taxon>Bacteriovoracia</taxon>
        <taxon>Bacteriovoracales</taxon>
        <taxon>Bacteriovoracaceae</taxon>
        <taxon>Peredibacter</taxon>
    </lineage>
</organism>
<dbReference type="CDD" id="cd09113">
    <property type="entry name" value="PLDc_ymdC_like_2"/>
    <property type="match status" value="1"/>
</dbReference>
<keyword evidence="3" id="KW-1185">Reference proteome</keyword>
<dbReference type="SMART" id="SM00155">
    <property type="entry name" value="PLDc"/>
    <property type="match status" value="2"/>
</dbReference>
<dbReference type="Gene3D" id="3.30.870.10">
    <property type="entry name" value="Endonuclease Chain A"/>
    <property type="match status" value="2"/>
</dbReference>
<dbReference type="GO" id="GO:0030572">
    <property type="term" value="F:phosphatidyltransferase activity"/>
    <property type="evidence" value="ECO:0007669"/>
    <property type="project" value="UniProtKB-ARBA"/>
</dbReference>
<protein>
    <submittedName>
        <fullName evidence="2">Phospholipase D family protein</fullName>
    </submittedName>
</protein>
<dbReference type="PANTHER" id="PTHR21248:SF12">
    <property type="entry name" value="CARDIOLIPIN SYNTHASE C"/>
    <property type="match status" value="1"/>
</dbReference>